<dbReference type="KEGG" id="ssyi:EKG83_22405"/>
<dbReference type="Gene3D" id="3.30.750.24">
    <property type="entry name" value="STAS domain"/>
    <property type="match status" value="1"/>
</dbReference>
<evidence type="ECO:0000256" key="1">
    <source>
        <dbReference type="ARBA" id="ARBA00009013"/>
    </source>
</evidence>
<protein>
    <recommendedName>
        <fullName evidence="2">Anti-sigma factor antagonist</fullName>
    </recommendedName>
</protein>
<proteinExistence type="inferred from homology"/>
<keyword evidence="5" id="KW-1185">Reference proteome</keyword>
<evidence type="ECO:0000259" key="3">
    <source>
        <dbReference type="PROSITE" id="PS50801"/>
    </source>
</evidence>
<name>A0A5Q0H0M3_SACSY</name>
<dbReference type="InterPro" id="IPR002645">
    <property type="entry name" value="STAS_dom"/>
</dbReference>
<sequence>MRREATIRVEQQLGCRSSWVPNERHPVLDTNEIARATVVHHRGIPVVVVTGEVDSSTVAPVRTRLVDELAHRPRGLVLDLSRVGFIGSTGLQLLAEAVVQARGQGTALAVVAGHRAVLLPMRVTELDRAVVVRDTLDHAVTAVLSH</sequence>
<dbReference type="CDD" id="cd07043">
    <property type="entry name" value="STAS_anti-anti-sigma_factors"/>
    <property type="match status" value="1"/>
</dbReference>
<dbReference type="Proteomes" id="UP000325787">
    <property type="component" value="Chromosome"/>
</dbReference>
<dbReference type="Pfam" id="PF01740">
    <property type="entry name" value="STAS"/>
    <property type="match status" value="1"/>
</dbReference>
<dbReference type="PANTHER" id="PTHR33495:SF2">
    <property type="entry name" value="ANTI-SIGMA FACTOR ANTAGONIST TM_1081-RELATED"/>
    <property type="match status" value="1"/>
</dbReference>
<dbReference type="InterPro" id="IPR036513">
    <property type="entry name" value="STAS_dom_sf"/>
</dbReference>
<dbReference type="SUPFAM" id="SSF52091">
    <property type="entry name" value="SpoIIaa-like"/>
    <property type="match status" value="1"/>
</dbReference>
<dbReference type="OrthoDB" id="3638383at2"/>
<accession>A0A5Q0H0M3</accession>
<organism evidence="4 5">
    <name type="scientific">Saccharothrix syringae</name>
    <name type="common">Nocardiopsis syringae</name>
    <dbReference type="NCBI Taxonomy" id="103733"/>
    <lineage>
        <taxon>Bacteria</taxon>
        <taxon>Bacillati</taxon>
        <taxon>Actinomycetota</taxon>
        <taxon>Actinomycetes</taxon>
        <taxon>Pseudonocardiales</taxon>
        <taxon>Pseudonocardiaceae</taxon>
        <taxon>Saccharothrix</taxon>
    </lineage>
</organism>
<gene>
    <name evidence="4" type="ORF">EKG83_22405</name>
</gene>
<dbReference type="InterPro" id="IPR003658">
    <property type="entry name" value="Anti-sigma_ant"/>
</dbReference>
<reference evidence="5" key="1">
    <citation type="journal article" date="2021" name="Curr. Microbiol.">
        <title>Complete genome of nocamycin-producing strain Saccharothrix syringae NRRL B-16468 reveals the biosynthetic potential for secondary metabolites.</title>
        <authorList>
            <person name="Mo X."/>
            <person name="Yang S."/>
        </authorList>
    </citation>
    <scope>NUCLEOTIDE SEQUENCE [LARGE SCALE GENOMIC DNA]</scope>
    <source>
        <strain evidence="5">ATCC 51364 / DSM 43886 / JCM 6844 / KCTC 9398 / NBRC 14523 / NRRL B-16468 / INA 2240</strain>
    </source>
</reference>
<evidence type="ECO:0000256" key="2">
    <source>
        <dbReference type="RuleBase" id="RU003749"/>
    </source>
</evidence>
<feature type="domain" description="STAS" evidence="3">
    <location>
        <begin position="34"/>
        <end position="143"/>
    </location>
</feature>
<evidence type="ECO:0000313" key="5">
    <source>
        <dbReference type="Proteomes" id="UP000325787"/>
    </source>
</evidence>
<dbReference type="NCBIfam" id="TIGR00377">
    <property type="entry name" value="ant_ant_sig"/>
    <property type="match status" value="1"/>
</dbReference>
<dbReference type="EMBL" id="CP034550">
    <property type="protein sequence ID" value="QFZ19811.1"/>
    <property type="molecule type" value="Genomic_DNA"/>
</dbReference>
<dbReference type="GO" id="GO:0043856">
    <property type="term" value="F:anti-sigma factor antagonist activity"/>
    <property type="evidence" value="ECO:0007669"/>
    <property type="project" value="InterPro"/>
</dbReference>
<dbReference type="PROSITE" id="PS50801">
    <property type="entry name" value="STAS"/>
    <property type="match status" value="1"/>
</dbReference>
<evidence type="ECO:0000313" key="4">
    <source>
        <dbReference type="EMBL" id="QFZ19811.1"/>
    </source>
</evidence>
<dbReference type="PANTHER" id="PTHR33495">
    <property type="entry name" value="ANTI-SIGMA FACTOR ANTAGONIST TM_1081-RELATED-RELATED"/>
    <property type="match status" value="1"/>
</dbReference>
<dbReference type="AlphaFoldDB" id="A0A5Q0H0M3"/>
<comment type="similarity">
    <text evidence="1 2">Belongs to the anti-sigma-factor antagonist family.</text>
</comment>